<gene>
    <name evidence="2" type="ordered locus">Sde_3366</name>
</gene>
<feature type="region of interest" description="Disordered" evidence="1">
    <location>
        <begin position="1"/>
        <end position="26"/>
    </location>
</feature>
<reference evidence="2 3" key="1">
    <citation type="journal article" date="2008" name="PLoS Genet.">
        <title>Complete genome sequence of the complex carbohydrate-degrading marine bacterium, Saccharophagus degradans strain 2-40 T.</title>
        <authorList>
            <person name="Weiner R.M."/>
            <person name="Taylor L.E.II."/>
            <person name="Henrissat B."/>
            <person name="Hauser L."/>
            <person name="Land M."/>
            <person name="Coutinho P.M."/>
            <person name="Rancurel C."/>
            <person name="Saunders E.H."/>
            <person name="Longmire A.G."/>
            <person name="Zhang H."/>
            <person name="Bayer E.A."/>
            <person name="Gilbert H.J."/>
            <person name="Larimer F."/>
            <person name="Zhulin I.B."/>
            <person name="Ekborg N.A."/>
            <person name="Lamed R."/>
            <person name="Richardson P.M."/>
            <person name="Borovok I."/>
            <person name="Hutcheson S."/>
        </authorList>
    </citation>
    <scope>NUCLEOTIDE SEQUENCE [LARGE SCALE GENOMIC DNA]</scope>
    <source>
        <strain evidence="3">2-40 / ATCC 43961 / DSM 17024</strain>
    </source>
</reference>
<name>Q21FA8_SACD2</name>
<keyword evidence="3" id="KW-1185">Reference proteome</keyword>
<dbReference type="OrthoDB" id="5704371at2"/>
<dbReference type="eggNOG" id="ENOG5033DG5">
    <property type="taxonomic scope" value="Bacteria"/>
</dbReference>
<sequence length="107" mass="12006">MANTEDQTAPHTTSHTKAEGDRSLTIGSEHVNVHTVTNKVLEDIDFLRDRIIMIENQKVPNSLILNTYKKMLESREAVLGWLEEHEVICSVNSVTTTTKDDSTKRAG</sequence>
<dbReference type="GeneID" id="98615714"/>
<dbReference type="AlphaFoldDB" id="Q21FA8"/>
<organism evidence="2 3">
    <name type="scientific">Saccharophagus degradans (strain 2-40 / ATCC 43961 / DSM 17024)</name>
    <dbReference type="NCBI Taxonomy" id="203122"/>
    <lineage>
        <taxon>Bacteria</taxon>
        <taxon>Pseudomonadati</taxon>
        <taxon>Pseudomonadota</taxon>
        <taxon>Gammaproteobacteria</taxon>
        <taxon>Cellvibrionales</taxon>
        <taxon>Cellvibrionaceae</taxon>
        <taxon>Saccharophagus</taxon>
    </lineage>
</organism>
<accession>Q21FA8</accession>
<dbReference type="Proteomes" id="UP000001947">
    <property type="component" value="Chromosome"/>
</dbReference>
<dbReference type="EMBL" id="CP000282">
    <property type="protein sequence ID" value="ABD82621.1"/>
    <property type="molecule type" value="Genomic_DNA"/>
</dbReference>
<evidence type="ECO:0000313" key="2">
    <source>
        <dbReference type="EMBL" id="ABD82621.1"/>
    </source>
</evidence>
<evidence type="ECO:0000256" key="1">
    <source>
        <dbReference type="SAM" id="MobiDB-lite"/>
    </source>
</evidence>
<evidence type="ECO:0000313" key="3">
    <source>
        <dbReference type="Proteomes" id="UP000001947"/>
    </source>
</evidence>
<feature type="compositionally biased region" description="Polar residues" evidence="1">
    <location>
        <begin position="1"/>
        <end position="15"/>
    </location>
</feature>
<proteinExistence type="predicted"/>
<dbReference type="KEGG" id="sde:Sde_3366"/>
<dbReference type="HOGENOM" id="CLU_2208174_0_0_6"/>
<dbReference type="RefSeq" id="WP_011469837.1">
    <property type="nucleotide sequence ID" value="NC_007912.1"/>
</dbReference>
<protein>
    <submittedName>
        <fullName evidence="2">Uncharacterized protein</fullName>
    </submittedName>
</protein>